<dbReference type="AlphaFoldDB" id="A0A0F9H0S0"/>
<comment type="caution">
    <text evidence="1">The sequence shown here is derived from an EMBL/GenBank/DDBJ whole genome shotgun (WGS) entry which is preliminary data.</text>
</comment>
<protein>
    <submittedName>
        <fullName evidence="1">Uncharacterized protein</fullName>
    </submittedName>
</protein>
<dbReference type="EMBL" id="LAZR01016410">
    <property type="protein sequence ID" value="KKM04635.1"/>
    <property type="molecule type" value="Genomic_DNA"/>
</dbReference>
<proteinExistence type="predicted"/>
<organism evidence="1">
    <name type="scientific">marine sediment metagenome</name>
    <dbReference type="NCBI Taxonomy" id="412755"/>
    <lineage>
        <taxon>unclassified sequences</taxon>
        <taxon>metagenomes</taxon>
        <taxon>ecological metagenomes</taxon>
    </lineage>
</organism>
<name>A0A0F9H0S0_9ZZZZ</name>
<evidence type="ECO:0000313" key="1">
    <source>
        <dbReference type="EMBL" id="KKM04635.1"/>
    </source>
</evidence>
<sequence>MGKGSKRRPCLTPQWKYTLNYDLAHGRITREQYDKKIKEHEDENSRTD</sequence>
<accession>A0A0F9H0S0</accession>
<gene>
    <name evidence="1" type="ORF">LCGC14_1762300</name>
</gene>
<reference evidence="1" key="1">
    <citation type="journal article" date="2015" name="Nature">
        <title>Complex archaea that bridge the gap between prokaryotes and eukaryotes.</title>
        <authorList>
            <person name="Spang A."/>
            <person name="Saw J.H."/>
            <person name="Jorgensen S.L."/>
            <person name="Zaremba-Niedzwiedzka K."/>
            <person name="Martijn J."/>
            <person name="Lind A.E."/>
            <person name="van Eijk R."/>
            <person name="Schleper C."/>
            <person name="Guy L."/>
            <person name="Ettema T.J."/>
        </authorList>
    </citation>
    <scope>NUCLEOTIDE SEQUENCE</scope>
</reference>